<reference evidence="3 4" key="1">
    <citation type="submission" date="2016-11" db="EMBL/GenBank/DDBJ databases">
        <authorList>
            <person name="Jaros S."/>
            <person name="Januszkiewicz K."/>
            <person name="Wedrychowicz H."/>
        </authorList>
    </citation>
    <scope>NUCLEOTIDE SEQUENCE [LARGE SCALE GENOMIC DNA]</scope>
    <source>
        <strain evidence="3 4">DSM 44666</strain>
    </source>
</reference>
<accession>A0A1M4WI42</accession>
<evidence type="ECO:0000313" key="3">
    <source>
        <dbReference type="EMBL" id="SHE80896.1"/>
    </source>
</evidence>
<feature type="compositionally biased region" description="Basic and acidic residues" evidence="1">
    <location>
        <begin position="56"/>
        <end position="102"/>
    </location>
</feature>
<organism evidence="3 4">
    <name type="scientific">Seinonella peptonophila</name>
    <dbReference type="NCBI Taxonomy" id="112248"/>
    <lineage>
        <taxon>Bacteria</taxon>
        <taxon>Bacillati</taxon>
        <taxon>Bacillota</taxon>
        <taxon>Bacilli</taxon>
        <taxon>Bacillales</taxon>
        <taxon>Thermoactinomycetaceae</taxon>
        <taxon>Seinonella</taxon>
    </lineage>
</organism>
<feature type="compositionally biased region" description="Polar residues" evidence="1">
    <location>
        <begin position="250"/>
        <end position="269"/>
    </location>
</feature>
<sequence length="269" mass="30626">MPRFAPICFILTGTLLVSPVSAFANNDQSEQPTDQQVLEQLEQKNILLYSIQNDTQPEKKEDPNDESTKTPKEKTEEPTTKPEQEKKPNVVKKEKKETDKTPLPKPVQQKKKKVVAQNQNYLDISFRLRKHLLFVNASLIDITEGKGLWRIELNGKRITNTTTKEVEAIFSSDGLKEHQNRLEVFFQGEADEQELTASKMITFDHPAEKKATAQQSTSDQKQSKLAIPKSSQKHPCTTEQAKEPEHLVSISIQNWLEKTKSSSQKNCDN</sequence>
<dbReference type="EMBL" id="FQVL01000003">
    <property type="protein sequence ID" value="SHE80896.1"/>
    <property type="molecule type" value="Genomic_DNA"/>
</dbReference>
<feature type="chain" id="PRO_5012024943" evidence="2">
    <location>
        <begin position="25"/>
        <end position="269"/>
    </location>
</feature>
<protein>
    <submittedName>
        <fullName evidence="3">Uncharacterized protein</fullName>
    </submittedName>
</protein>
<evidence type="ECO:0000256" key="1">
    <source>
        <dbReference type="SAM" id="MobiDB-lite"/>
    </source>
</evidence>
<dbReference type="RefSeq" id="WP_073154317.1">
    <property type="nucleotide sequence ID" value="NZ_FQVL01000003.1"/>
</dbReference>
<dbReference type="AlphaFoldDB" id="A0A1M4WI42"/>
<evidence type="ECO:0000256" key="2">
    <source>
        <dbReference type="SAM" id="SignalP"/>
    </source>
</evidence>
<feature type="signal peptide" evidence="2">
    <location>
        <begin position="1"/>
        <end position="24"/>
    </location>
</feature>
<gene>
    <name evidence="3" type="ORF">SAMN05444392_103232</name>
</gene>
<dbReference type="Proteomes" id="UP000184476">
    <property type="component" value="Unassembled WGS sequence"/>
</dbReference>
<name>A0A1M4WI42_9BACL</name>
<feature type="region of interest" description="Disordered" evidence="1">
    <location>
        <begin position="48"/>
        <end position="114"/>
    </location>
</feature>
<proteinExistence type="predicted"/>
<feature type="region of interest" description="Disordered" evidence="1">
    <location>
        <begin position="207"/>
        <end position="269"/>
    </location>
</feature>
<keyword evidence="4" id="KW-1185">Reference proteome</keyword>
<feature type="compositionally biased region" description="Polar residues" evidence="1">
    <location>
        <begin position="229"/>
        <end position="239"/>
    </location>
</feature>
<keyword evidence="2" id="KW-0732">Signal</keyword>
<evidence type="ECO:0000313" key="4">
    <source>
        <dbReference type="Proteomes" id="UP000184476"/>
    </source>
</evidence>